<evidence type="ECO:0000313" key="4">
    <source>
        <dbReference type="EMBL" id="OCL05657.1"/>
    </source>
</evidence>
<dbReference type="GO" id="GO:0016405">
    <property type="term" value="F:CoA-ligase activity"/>
    <property type="evidence" value="ECO:0007669"/>
    <property type="project" value="TreeGrafter"/>
</dbReference>
<dbReference type="Gene3D" id="3.30.300.30">
    <property type="match status" value="1"/>
</dbReference>
<evidence type="ECO:0000259" key="3">
    <source>
        <dbReference type="PROSITE" id="PS50075"/>
    </source>
</evidence>
<proteinExistence type="inferred from homology"/>
<organism evidence="4 5">
    <name type="scientific">Glonium stellatum</name>
    <dbReference type="NCBI Taxonomy" id="574774"/>
    <lineage>
        <taxon>Eukaryota</taxon>
        <taxon>Fungi</taxon>
        <taxon>Dikarya</taxon>
        <taxon>Ascomycota</taxon>
        <taxon>Pezizomycotina</taxon>
        <taxon>Dothideomycetes</taxon>
        <taxon>Pleosporomycetidae</taxon>
        <taxon>Gloniales</taxon>
        <taxon>Gloniaceae</taxon>
        <taxon>Glonium</taxon>
    </lineage>
</organism>
<dbReference type="Pfam" id="PF00501">
    <property type="entry name" value="AMP-binding"/>
    <property type="match status" value="1"/>
</dbReference>
<dbReference type="Gene3D" id="3.40.50.12780">
    <property type="entry name" value="N-terminal domain of ligase-like"/>
    <property type="match status" value="1"/>
</dbReference>
<evidence type="ECO:0000256" key="1">
    <source>
        <dbReference type="ARBA" id="ARBA00006432"/>
    </source>
</evidence>
<evidence type="ECO:0000256" key="2">
    <source>
        <dbReference type="ARBA" id="ARBA00022598"/>
    </source>
</evidence>
<dbReference type="InterPro" id="IPR009081">
    <property type="entry name" value="PP-bd_ACP"/>
</dbReference>
<dbReference type="GO" id="GO:0019748">
    <property type="term" value="P:secondary metabolic process"/>
    <property type="evidence" value="ECO:0007669"/>
    <property type="project" value="TreeGrafter"/>
</dbReference>
<keyword evidence="5" id="KW-1185">Reference proteome</keyword>
<protein>
    <submittedName>
        <fullName evidence="4">Putative non-ribosomal peptide synthase-like protein</fullName>
    </submittedName>
</protein>
<keyword evidence="2" id="KW-0436">Ligase</keyword>
<dbReference type="PANTHER" id="PTHR24096">
    <property type="entry name" value="LONG-CHAIN-FATTY-ACID--COA LIGASE"/>
    <property type="match status" value="1"/>
</dbReference>
<dbReference type="InterPro" id="IPR042099">
    <property type="entry name" value="ANL_N_sf"/>
</dbReference>
<name>A0A8E2JQH3_9PEZI</name>
<dbReference type="InterPro" id="IPR020845">
    <property type="entry name" value="AMP-binding_CS"/>
</dbReference>
<dbReference type="EMBL" id="KV750245">
    <property type="protein sequence ID" value="OCL05657.1"/>
    <property type="molecule type" value="Genomic_DNA"/>
</dbReference>
<dbReference type="SUPFAM" id="SSF56801">
    <property type="entry name" value="Acetyl-CoA synthetase-like"/>
    <property type="match status" value="1"/>
</dbReference>
<dbReference type="InterPro" id="IPR045851">
    <property type="entry name" value="AMP-bd_C_sf"/>
</dbReference>
<dbReference type="InterPro" id="IPR036736">
    <property type="entry name" value="ACP-like_sf"/>
</dbReference>
<dbReference type="Proteomes" id="UP000250140">
    <property type="component" value="Unassembled WGS sequence"/>
</dbReference>
<dbReference type="InterPro" id="IPR000873">
    <property type="entry name" value="AMP-dep_synth/lig_dom"/>
</dbReference>
<dbReference type="OrthoDB" id="10253869at2759"/>
<feature type="domain" description="Carrier" evidence="3">
    <location>
        <begin position="590"/>
        <end position="669"/>
    </location>
</feature>
<gene>
    <name evidence="4" type="ORF">AOQ84DRAFT_366457</name>
</gene>
<dbReference type="PROSITE" id="PS00455">
    <property type="entry name" value="AMP_BINDING"/>
    <property type="match status" value="1"/>
</dbReference>
<reference evidence="4 5" key="1">
    <citation type="journal article" date="2016" name="Nat. Commun.">
        <title>Ectomycorrhizal ecology is imprinted in the genome of the dominant symbiotic fungus Cenococcum geophilum.</title>
        <authorList>
            <consortium name="DOE Joint Genome Institute"/>
            <person name="Peter M."/>
            <person name="Kohler A."/>
            <person name="Ohm R.A."/>
            <person name="Kuo A."/>
            <person name="Krutzmann J."/>
            <person name="Morin E."/>
            <person name="Arend M."/>
            <person name="Barry K.W."/>
            <person name="Binder M."/>
            <person name="Choi C."/>
            <person name="Clum A."/>
            <person name="Copeland A."/>
            <person name="Grisel N."/>
            <person name="Haridas S."/>
            <person name="Kipfer T."/>
            <person name="LaButti K."/>
            <person name="Lindquist E."/>
            <person name="Lipzen A."/>
            <person name="Maire R."/>
            <person name="Meier B."/>
            <person name="Mihaltcheva S."/>
            <person name="Molinier V."/>
            <person name="Murat C."/>
            <person name="Poggeler S."/>
            <person name="Quandt C.A."/>
            <person name="Sperisen C."/>
            <person name="Tritt A."/>
            <person name="Tisserant E."/>
            <person name="Crous P.W."/>
            <person name="Henrissat B."/>
            <person name="Nehls U."/>
            <person name="Egli S."/>
            <person name="Spatafora J.W."/>
            <person name="Grigoriev I.V."/>
            <person name="Martin F.M."/>
        </authorList>
    </citation>
    <scope>NUCLEOTIDE SEQUENCE [LARGE SCALE GENOMIC DNA]</scope>
    <source>
        <strain evidence="4 5">CBS 207.34</strain>
    </source>
</reference>
<sequence length="955" mass="106605">MGLFYDLWAVIYKSVTFFRTVIHKLFSTNPPQTLFDLLHNTATLYPGNGIKFFDNGLACEPVTLSYTELLTQSQVNGEKLLNSGQVKFGQVVLLYFESHYPNLLWTWSVIAAGAIPAILSPLSSETKTRHGQLQNLHNLFDRPTVVTSNELASKFRDNSNLTVCSIEDIDAELPAPHSQIRNGASHASDDLAVILFTSGSTGHSKAVEFTHKQLIKSVIAKQRMHHVSSKMPFMAWNSFDHSANFCELHLNAMYVGAEQVMVPASEFVQRPEKFFETLSKGKIGYSFAPNFFLSSAVEAVTAQKQQPHLDLSGLRVLMVGGEANRTNVIAAADLLVQKFSGPAHVIKSAYGLSETCSACFYNLESPTYDLKHGNVFASVGKPLQGVELRISDDSKEYKSLPYNTSGRIQLRGDIIFKGYFNNSTANVDCMTSDGWFDTGDLGYQDSAGNLIISGRRKEILILNGNNYSSFELEHAVIGAGISGISPSYIASFSTMETSSQTEGVVILFNPTDNISGNQAEVRKIIDGINKACVAFCSKFPTAVIPLPKTEMPKSTIGKLSRQKLKEAYTVGAFDCYKLSTSNTAPESVEPLKTERQQIIAKILSQQAGRDIFTLGANSSIMHAGTDSLTYLRIKHELEQCLRISARIPMIMLLTADSIEDLDMRIDEFLRDPKHTSTSYEPVVVLRKNGKKIPLILLPPGGGEVLNWLDLVSQLPDRPIYAIRAKGLQPGEVAFESMEDMLNCYEEAIYRVQPQGPYCFFGLCFGGLVSFELAKRFEAKGHVVSFCGGIDNPPHMAVLNPQKSFKRFLLQLLAFHNIFSLREATRLEEEEYKDFSDEPEVFLNVILARFGKRTKDVDLDRDKIERWCGVLFKTIEMVVKYTPEGNINSYDVFLAAEPPDPSWPFELWKENVARWKEFAKNTDIYHVSGDHFTTLNMPHLQVLQEELQKAFEKRGV</sequence>
<dbReference type="InterPro" id="IPR029058">
    <property type="entry name" value="AB_hydrolase_fold"/>
</dbReference>
<dbReference type="Pfam" id="PF00975">
    <property type="entry name" value="Thioesterase"/>
    <property type="match status" value="1"/>
</dbReference>
<dbReference type="SUPFAM" id="SSF53474">
    <property type="entry name" value="alpha/beta-Hydrolases"/>
    <property type="match status" value="1"/>
</dbReference>
<accession>A0A8E2JQH3</accession>
<dbReference type="PROSITE" id="PS50075">
    <property type="entry name" value="CARRIER"/>
    <property type="match status" value="1"/>
</dbReference>
<comment type="similarity">
    <text evidence="1">Belongs to the ATP-dependent AMP-binding enzyme family.</text>
</comment>
<dbReference type="PANTHER" id="PTHR24096:SF149">
    <property type="entry name" value="AMP-BINDING DOMAIN-CONTAINING PROTEIN-RELATED"/>
    <property type="match status" value="1"/>
</dbReference>
<dbReference type="SUPFAM" id="SSF47336">
    <property type="entry name" value="ACP-like"/>
    <property type="match status" value="1"/>
</dbReference>
<evidence type="ECO:0000313" key="5">
    <source>
        <dbReference type="Proteomes" id="UP000250140"/>
    </source>
</evidence>
<dbReference type="Gene3D" id="3.40.50.1820">
    <property type="entry name" value="alpha/beta hydrolase"/>
    <property type="match status" value="1"/>
</dbReference>
<dbReference type="InterPro" id="IPR001031">
    <property type="entry name" value="Thioesterase"/>
</dbReference>
<dbReference type="AlphaFoldDB" id="A0A8E2JQH3"/>